<keyword evidence="2" id="KW-1185">Reference proteome</keyword>
<dbReference type="PANTHER" id="PTHR28360">
    <property type="entry name" value="DYNACTIN SUBUNIT 3"/>
    <property type="match status" value="1"/>
</dbReference>
<dbReference type="AlphaFoldDB" id="A0AAD7WX17"/>
<dbReference type="PANTHER" id="PTHR28360:SF1">
    <property type="entry name" value="DYNACTIN SUBUNIT 3"/>
    <property type="match status" value="1"/>
</dbReference>
<evidence type="ECO:0008006" key="3">
    <source>
        <dbReference type="Google" id="ProtNLM"/>
    </source>
</evidence>
<organism evidence="1 2">
    <name type="scientific">Aldrovandia affinis</name>
    <dbReference type="NCBI Taxonomy" id="143900"/>
    <lineage>
        <taxon>Eukaryota</taxon>
        <taxon>Metazoa</taxon>
        <taxon>Chordata</taxon>
        <taxon>Craniata</taxon>
        <taxon>Vertebrata</taxon>
        <taxon>Euteleostomi</taxon>
        <taxon>Actinopterygii</taxon>
        <taxon>Neopterygii</taxon>
        <taxon>Teleostei</taxon>
        <taxon>Notacanthiformes</taxon>
        <taxon>Halosauridae</taxon>
        <taxon>Aldrovandia</taxon>
    </lineage>
</organism>
<dbReference type="Pfam" id="PF07426">
    <property type="entry name" value="Dynactin_p22"/>
    <property type="match status" value="1"/>
</dbReference>
<reference evidence="1" key="1">
    <citation type="journal article" date="2023" name="Science">
        <title>Genome structures resolve the early diversification of teleost fishes.</title>
        <authorList>
            <person name="Parey E."/>
            <person name="Louis A."/>
            <person name="Montfort J."/>
            <person name="Bouchez O."/>
            <person name="Roques C."/>
            <person name="Iampietro C."/>
            <person name="Lluch J."/>
            <person name="Castinel A."/>
            <person name="Donnadieu C."/>
            <person name="Desvignes T."/>
            <person name="Floi Bucao C."/>
            <person name="Jouanno E."/>
            <person name="Wen M."/>
            <person name="Mejri S."/>
            <person name="Dirks R."/>
            <person name="Jansen H."/>
            <person name="Henkel C."/>
            <person name="Chen W.J."/>
            <person name="Zahm M."/>
            <person name="Cabau C."/>
            <person name="Klopp C."/>
            <person name="Thompson A.W."/>
            <person name="Robinson-Rechavi M."/>
            <person name="Braasch I."/>
            <person name="Lecointre G."/>
            <person name="Bobe J."/>
            <person name="Postlethwait J.H."/>
            <person name="Berthelot C."/>
            <person name="Roest Crollius H."/>
            <person name="Guiguen Y."/>
        </authorList>
    </citation>
    <scope>NUCLEOTIDE SEQUENCE</scope>
    <source>
        <strain evidence="1">NC1722</strain>
    </source>
</reference>
<evidence type="ECO:0000313" key="1">
    <source>
        <dbReference type="EMBL" id="KAJ8411419.1"/>
    </source>
</evidence>
<sequence length="191" mass="22366">MTAKMEDCTYVDNLETRLQTLEKRVYGEKGCRNTKHVKCADSMARIHAALGSTANKRERVKILHKKIEDLMKYLDPQFTDRMTIPDSMKLEFILAEEDFLLTQASLLEQASKLQPLLDSGYIRDVPEHTTKLQRLSQLHIRQQNQSEALSEEVKRQFEEYNKMMFLLSKQFSQWDETLRQLEGAKQVKPVE</sequence>
<dbReference type="EMBL" id="JAINUG010000022">
    <property type="protein sequence ID" value="KAJ8411419.1"/>
    <property type="molecule type" value="Genomic_DNA"/>
</dbReference>
<proteinExistence type="predicted"/>
<dbReference type="GO" id="GO:0005869">
    <property type="term" value="C:dynactin complex"/>
    <property type="evidence" value="ECO:0007669"/>
    <property type="project" value="InterPro"/>
</dbReference>
<evidence type="ECO:0000313" key="2">
    <source>
        <dbReference type="Proteomes" id="UP001221898"/>
    </source>
</evidence>
<protein>
    <recommendedName>
        <fullName evidence="3">Dynactin subunit 3</fullName>
    </recommendedName>
</protein>
<gene>
    <name evidence="1" type="ORF">AAFF_G00162270</name>
</gene>
<dbReference type="InterPro" id="IPR009991">
    <property type="entry name" value="DCTN3"/>
</dbReference>
<dbReference type="Proteomes" id="UP001221898">
    <property type="component" value="Unassembled WGS sequence"/>
</dbReference>
<dbReference type="GO" id="GO:0061640">
    <property type="term" value="P:cytoskeleton-dependent cytokinesis"/>
    <property type="evidence" value="ECO:0007669"/>
    <property type="project" value="InterPro"/>
</dbReference>
<comment type="caution">
    <text evidence="1">The sequence shown here is derived from an EMBL/GenBank/DDBJ whole genome shotgun (WGS) entry which is preliminary data.</text>
</comment>
<accession>A0AAD7WX17</accession>
<name>A0AAD7WX17_9TELE</name>